<sequence length="74" mass="8221">MSEFLKVDKKFKKRFIAGAVCPKCKAQDSLLLFFDNGVERIECVDCGHTQSQTEAQVAKAGVKQNDVIGVFKPE</sequence>
<dbReference type="Pfam" id="PF09526">
    <property type="entry name" value="DUF2387"/>
    <property type="match status" value="1"/>
</dbReference>
<dbReference type="EMBL" id="ARZY01000013">
    <property type="protein sequence ID" value="EWH10324.1"/>
    <property type="molecule type" value="Genomic_DNA"/>
</dbReference>
<dbReference type="eggNOG" id="COG3529">
    <property type="taxonomic scope" value="Bacteria"/>
</dbReference>
<evidence type="ECO:0000313" key="2">
    <source>
        <dbReference type="Proteomes" id="UP000019276"/>
    </source>
</evidence>
<accession>W7QBU2</accession>
<name>W7QBU2_9ALTE</name>
<evidence type="ECO:0000313" key="1">
    <source>
        <dbReference type="EMBL" id="EWH10324.1"/>
    </source>
</evidence>
<dbReference type="AlphaFoldDB" id="W7QBU2"/>
<evidence type="ECO:0008006" key="3">
    <source>
        <dbReference type="Google" id="ProtNLM"/>
    </source>
</evidence>
<dbReference type="Proteomes" id="UP000019276">
    <property type="component" value="Unassembled WGS sequence"/>
</dbReference>
<comment type="caution">
    <text evidence="1">The sequence shown here is derived from an EMBL/GenBank/DDBJ whole genome shotgun (WGS) entry which is preliminary data.</text>
</comment>
<dbReference type="STRING" id="1328313.DS2_08620"/>
<reference evidence="1 2" key="1">
    <citation type="journal article" date="2014" name="Genome Announc.">
        <title>Draft Genome Sequence of the Agar-Degrading Bacterium Catenovulum sp. Strain DS-2, Isolated from Intestines of Haliotis diversicolor.</title>
        <authorList>
            <person name="Shan D."/>
            <person name="Li X."/>
            <person name="Gu Z."/>
            <person name="Wei G."/>
            <person name="Gao Z."/>
            <person name="Shao Z."/>
        </authorList>
    </citation>
    <scope>NUCLEOTIDE SEQUENCE [LARGE SCALE GENOMIC DNA]</scope>
    <source>
        <strain evidence="1 2">DS-2</strain>
    </source>
</reference>
<dbReference type="InterPro" id="IPR012658">
    <property type="entry name" value="YheV"/>
</dbReference>
<proteinExistence type="predicted"/>
<dbReference type="NCBIfam" id="TIGR02443">
    <property type="entry name" value="YheV family putative zinc ribbon protein"/>
    <property type="match status" value="1"/>
</dbReference>
<gene>
    <name evidence="1" type="ORF">DS2_08620</name>
</gene>
<protein>
    <recommendedName>
        <fullName evidence="3">DNA-binding protein</fullName>
    </recommendedName>
</protein>
<keyword evidence="2" id="KW-1185">Reference proteome</keyword>
<organism evidence="1 2">
    <name type="scientific">Catenovulum agarivorans DS-2</name>
    <dbReference type="NCBI Taxonomy" id="1328313"/>
    <lineage>
        <taxon>Bacteria</taxon>
        <taxon>Pseudomonadati</taxon>
        <taxon>Pseudomonadota</taxon>
        <taxon>Gammaproteobacteria</taxon>
        <taxon>Alteromonadales</taxon>
        <taxon>Alteromonadaceae</taxon>
        <taxon>Catenovulum</taxon>
    </lineage>
</organism>
<dbReference type="RefSeq" id="WP_419177440.1">
    <property type="nucleotide sequence ID" value="NZ_ARZY01000013.1"/>
</dbReference>